<dbReference type="PANTHER" id="PTHR43026">
    <property type="entry name" value="2-HYDROXYACID DEHYDROGENASE HOMOLOG 1-RELATED"/>
    <property type="match status" value="1"/>
</dbReference>
<dbReference type="PROSITE" id="PS00670">
    <property type="entry name" value="D_2_HYDROXYACID_DH_2"/>
    <property type="match status" value="1"/>
</dbReference>
<evidence type="ECO:0000256" key="1">
    <source>
        <dbReference type="ARBA" id="ARBA00005854"/>
    </source>
</evidence>
<evidence type="ECO:0000256" key="2">
    <source>
        <dbReference type="ARBA" id="ARBA00023002"/>
    </source>
</evidence>
<feature type="domain" description="D-isomer specific 2-hydroxyacid dehydrogenase NAD-binding" evidence="6">
    <location>
        <begin position="106"/>
        <end position="303"/>
    </location>
</feature>
<sequence length="337" mass="37596">MKIISFYNDPWEADYMKVKLSGHEVVFHEGSLQDDSDIRDDAAEVLSVFVKSTVGAAEFDRFPAVKHVVTRSTGFDHIDLVEADKRGITVANVPTYGENTVAEFAFALLLMLARRTYEAHDRVITTSSFSPKGLMGFDLMGKTIGVIGTGHIGQFAIRIARGFGMNIIAFDINHDDAFAKEIGFEYVELDALLSRSDIITLHLPLNKHTEHLLNKDNMRKIKKGAYLINTARGPLVDTDALIMALKEEILAGAGMDVLEEEGYMLDEMKLLVDEHPNAETLQTVLQNHYLIDHPRVIITPHMAFNTKEARERILDVTAENITSYALGKPTNIVKPKV</sequence>
<protein>
    <submittedName>
        <fullName evidence="7">Hydroxyacid dehydrogenase</fullName>
    </submittedName>
</protein>
<keyword evidence="2 4" id="KW-0560">Oxidoreductase</keyword>
<dbReference type="EMBL" id="PCTL01000001">
    <property type="protein sequence ID" value="PIP74005.1"/>
    <property type="molecule type" value="Genomic_DNA"/>
</dbReference>
<dbReference type="Gene3D" id="3.40.50.720">
    <property type="entry name" value="NAD(P)-binding Rossmann-like Domain"/>
    <property type="match status" value="2"/>
</dbReference>
<dbReference type="PROSITE" id="PS00065">
    <property type="entry name" value="D_2_HYDROXYACID_DH_1"/>
    <property type="match status" value="1"/>
</dbReference>
<dbReference type="InterPro" id="IPR058205">
    <property type="entry name" value="D-LDH-like"/>
</dbReference>
<evidence type="ECO:0000259" key="6">
    <source>
        <dbReference type="Pfam" id="PF02826"/>
    </source>
</evidence>
<dbReference type="PANTHER" id="PTHR43026:SF1">
    <property type="entry name" value="2-HYDROXYACID DEHYDROGENASE HOMOLOG 1-RELATED"/>
    <property type="match status" value="1"/>
</dbReference>
<dbReference type="GO" id="GO:0008720">
    <property type="term" value="F:D-lactate dehydrogenase (NAD+) activity"/>
    <property type="evidence" value="ECO:0007669"/>
    <property type="project" value="TreeGrafter"/>
</dbReference>
<proteinExistence type="inferred from homology"/>
<comment type="similarity">
    <text evidence="1 4">Belongs to the D-isomer specific 2-hydroxyacid dehydrogenase family.</text>
</comment>
<evidence type="ECO:0000313" key="7">
    <source>
        <dbReference type="EMBL" id="PIP74005.1"/>
    </source>
</evidence>
<organism evidence="7 8">
    <name type="scientific">Candidatus Lloydbacteria bacterium CG22_combo_CG10-13_8_21_14_all_47_15</name>
    <dbReference type="NCBI Taxonomy" id="1974635"/>
    <lineage>
        <taxon>Bacteria</taxon>
        <taxon>Candidatus Lloydiibacteriota</taxon>
    </lineage>
</organism>
<dbReference type="SUPFAM" id="SSF51735">
    <property type="entry name" value="NAD(P)-binding Rossmann-fold domains"/>
    <property type="match status" value="1"/>
</dbReference>
<evidence type="ECO:0000256" key="4">
    <source>
        <dbReference type="RuleBase" id="RU003719"/>
    </source>
</evidence>
<dbReference type="InterPro" id="IPR029752">
    <property type="entry name" value="D-isomer_DH_CS1"/>
</dbReference>
<dbReference type="SUPFAM" id="SSF52283">
    <property type="entry name" value="Formate/glycerate dehydrogenase catalytic domain-like"/>
    <property type="match status" value="1"/>
</dbReference>
<gene>
    <name evidence="7" type="ORF">COW88_00310</name>
</gene>
<feature type="domain" description="D-isomer specific 2-hydroxyacid dehydrogenase catalytic" evidence="5">
    <location>
        <begin position="21"/>
        <end position="333"/>
    </location>
</feature>
<dbReference type="InterPro" id="IPR029753">
    <property type="entry name" value="D-isomer_DH_CS"/>
</dbReference>
<dbReference type="GO" id="GO:0051287">
    <property type="term" value="F:NAD binding"/>
    <property type="evidence" value="ECO:0007669"/>
    <property type="project" value="InterPro"/>
</dbReference>
<comment type="caution">
    <text evidence="7">The sequence shown here is derived from an EMBL/GenBank/DDBJ whole genome shotgun (WGS) entry which is preliminary data.</text>
</comment>
<dbReference type="InterPro" id="IPR036291">
    <property type="entry name" value="NAD(P)-bd_dom_sf"/>
</dbReference>
<dbReference type="InterPro" id="IPR006140">
    <property type="entry name" value="D-isomer_DH_NAD-bd"/>
</dbReference>
<dbReference type="Pfam" id="PF02826">
    <property type="entry name" value="2-Hacid_dh_C"/>
    <property type="match status" value="1"/>
</dbReference>
<evidence type="ECO:0000256" key="3">
    <source>
        <dbReference type="ARBA" id="ARBA00023027"/>
    </source>
</evidence>
<accession>A0A2H0CVR3</accession>
<dbReference type="AlphaFoldDB" id="A0A2H0CVR3"/>
<keyword evidence="3" id="KW-0520">NAD</keyword>
<dbReference type="Proteomes" id="UP000230638">
    <property type="component" value="Unassembled WGS sequence"/>
</dbReference>
<reference evidence="7 8" key="1">
    <citation type="submission" date="2017-09" db="EMBL/GenBank/DDBJ databases">
        <title>Depth-based differentiation of microbial function through sediment-hosted aquifers and enrichment of novel symbionts in the deep terrestrial subsurface.</title>
        <authorList>
            <person name="Probst A.J."/>
            <person name="Ladd B."/>
            <person name="Jarett J.K."/>
            <person name="Geller-Mcgrath D.E."/>
            <person name="Sieber C.M."/>
            <person name="Emerson J.B."/>
            <person name="Anantharaman K."/>
            <person name="Thomas B.C."/>
            <person name="Malmstrom R."/>
            <person name="Stieglmeier M."/>
            <person name="Klingl A."/>
            <person name="Woyke T."/>
            <person name="Ryan C.M."/>
            <person name="Banfield J.F."/>
        </authorList>
    </citation>
    <scope>NUCLEOTIDE SEQUENCE [LARGE SCALE GENOMIC DNA]</scope>
    <source>
        <strain evidence="7">CG22_combo_CG10-13_8_21_14_all_47_15</strain>
    </source>
</reference>
<dbReference type="Pfam" id="PF00389">
    <property type="entry name" value="2-Hacid_dh"/>
    <property type="match status" value="1"/>
</dbReference>
<evidence type="ECO:0000259" key="5">
    <source>
        <dbReference type="Pfam" id="PF00389"/>
    </source>
</evidence>
<name>A0A2H0CVR3_9BACT</name>
<evidence type="ECO:0000313" key="8">
    <source>
        <dbReference type="Proteomes" id="UP000230638"/>
    </source>
</evidence>
<dbReference type="InterPro" id="IPR006139">
    <property type="entry name" value="D-isomer_2_OHA_DH_cat_dom"/>
</dbReference>